<dbReference type="Pfam" id="PF03583">
    <property type="entry name" value="LIP"/>
    <property type="match status" value="1"/>
</dbReference>
<keyword evidence="3" id="KW-1185">Reference proteome</keyword>
<gene>
    <name evidence="2" type="ORF">GCM10010528_16290</name>
</gene>
<dbReference type="GO" id="GO:0016787">
    <property type="term" value="F:hydrolase activity"/>
    <property type="evidence" value="ECO:0007669"/>
    <property type="project" value="UniProtKB-KW"/>
</dbReference>
<dbReference type="InterPro" id="IPR029058">
    <property type="entry name" value="AB_hydrolase_fold"/>
</dbReference>
<evidence type="ECO:0000313" key="2">
    <source>
        <dbReference type="EMBL" id="GAA3036356.1"/>
    </source>
</evidence>
<reference evidence="3" key="1">
    <citation type="journal article" date="2019" name="Int. J. Syst. Evol. Microbiol.">
        <title>The Global Catalogue of Microorganisms (GCM) 10K type strain sequencing project: providing services to taxonomists for standard genome sequencing and annotation.</title>
        <authorList>
            <consortium name="The Broad Institute Genomics Platform"/>
            <consortium name="The Broad Institute Genome Sequencing Center for Infectious Disease"/>
            <person name="Wu L."/>
            <person name="Ma J."/>
        </authorList>
    </citation>
    <scope>NUCLEOTIDE SEQUENCE [LARGE SCALE GENOMIC DNA]</scope>
    <source>
        <strain evidence="3">JCM 14234</strain>
    </source>
</reference>
<dbReference type="Proteomes" id="UP001501035">
    <property type="component" value="Unassembled WGS sequence"/>
</dbReference>
<name>A0ABP6LBF1_9ACTN</name>
<keyword evidence="1" id="KW-0732">Signal</keyword>
<dbReference type="PIRSF" id="PIRSF029171">
    <property type="entry name" value="Esterase_LipA"/>
    <property type="match status" value="1"/>
</dbReference>
<dbReference type="PANTHER" id="PTHR34853">
    <property type="match status" value="1"/>
</dbReference>
<comment type="caution">
    <text evidence="2">The sequence shown here is derived from an EMBL/GenBank/DDBJ whole genome shotgun (WGS) entry which is preliminary data.</text>
</comment>
<feature type="chain" id="PRO_5047121927" evidence="1">
    <location>
        <begin position="38"/>
        <end position="423"/>
    </location>
</feature>
<dbReference type="Gene3D" id="3.40.50.1820">
    <property type="entry name" value="alpha/beta hydrolase"/>
    <property type="match status" value="1"/>
</dbReference>
<keyword evidence="2" id="KW-0378">Hydrolase</keyword>
<protein>
    <submittedName>
        <fullName evidence="2">Alpha/beta fold hydrolase</fullName>
    </submittedName>
</protein>
<dbReference type="EMBL" id="BAAAVS010000023">
    <property type="protein sequence ID" value="GAA3036356.1"/>
    <property type="molecule type" value="Genomic_DNA"/>
</dbReference>
<accession>A0ABP6LBF1</accession>
<feature type="signal peptide" evidence="1">
    <location>
        <begin position="1"/>
        <end position="37"/>
    </location>
</feature>
<dbReference type="InterPro" id="IPR005152">
    <property type="entry name" value="Lipase_secreted"/>
</dbReference>
<dbReference type="PANTHER" id="PTHR34853:SF1">
    <property type="entry name" value="LIPASE 5"/>
    <property type="match status" value="1"/>
</dbReference>
<sequence>MDFGSAGRRRSGRIVAALLVVATAAAGAGIAASPASAADFYTPPATFASAPGSIIRSHPTPLLLQIPGVAGQWPGTAKTVMYTSRYLDGTPAAVTGTAIEPTAAWTGKGPRPTVVVGPGTIGQGDQCAPSRMMGLPMSVDLSKPSIGVNYTAPEMLYLLAHGVRVFVTDYIGMGTPGMHTYVNRVETAHAMLDGARAALRVAGAPARAPIGFAGYSQGGGAAAAAAELASVYAPELTVKATYAGAPPADLSKVISAIDGTTIAGAIGFAINGLTARYPAVSKVVRSETSPAGEVKLKQLSTQCIGDIIFSTAFQRTNGWTRTGESLGTVISRYPEVMKILEENRIGKLKPNAPVFIEGGRNDDVIPYGQVRELAQNWKALGADVRFVSNETPPILPKTIVNHVVPMLTTLLPGLEFLMGELYR</sequence>
<dbReference type="SUPFAM" id="SSF53474">
    <property type="entry name" value="alpha/beta-Hydrolases"/>
    <property type="match status" value="1"/>
</dbReference>
<evidence type="ECO:0000313" key="3">
    <source>
        <dbReference type="Proteomes" id="UP001501035"/>
    </source>
</evidence>
<evidence type="ECO:0000256" key="1">
    <source>
        <dbReference type="SAM" id="SignalP"/>
    </source>
</evidence>
<proteinExistence type="predicted"/>
<organism evidence="2 3">
    <name type="scientific">Gordonia defluvii</name>
    <dbReference type="NCBI Taxonomy" id="283718"/>
    <lineage>
        <taxon>Bacteria</taxon>
        <taxon>Bacillati</taxon>
        <taxon>Actinomycetota</taxon>
        <taxon>Actinomycetes</taxon>
        <taxon>Mycobacteriales</taxon>
        <taxon>Gordoniaceae</taxon>
        <taxon>Gordonia</taxon>
    </lineage>
</organism>
<dbReference type="Gene3D" id="1.10.260.130">
    <property type="match status" value="1"/>
</dbReference>